<reference evidence="1 2" key="1">
    <citation type="submission" date="2021-06" db="EMBL/GenBank/DDBJ databases">
        <authorList>
            <person name="Kallberg Y."/>
            <person name="Tangrot J."/>
            <person name="Rosling A."/>
        </authorList>
    </citation>
    <scope>NUCLEOTIDE SEQUENCE [LARGE SCALE GENOMIC DNA]</scope>
    <source>
        <strain evidence="1 2">120-4 pot B 10/14</strain>
    </source>
</reference>
<sequence>MEADYSVQLDPKKCSFYRKINQINEFENNKKNMYQMLNSKLMDNTEDKDIRTDISLSDRIDKLGNNIDRSHTNLIATEIVRLCEKVRHSLIGTIVIKL</sequence>
<gene>
    <name evidence="1" type="ORF">GMARGA_LOCUS1157</name>
</gene>
<dbReference type="EMBL" id="CAJVQB010000275">
    <property type="protein sequence ID" value="CAG8479263.1"/>
    <property type="molecule type" value="Genomic_DNA"/>
</dbReference>
<organism evidence="1 2">
    <name type="scientific">Gigaspora margarita</name>
    <dbReference type="NCBI Taxonomy" id="4874"/>
    <lineage>
        <taxon>Eukaryota</taxon>
        <taxon>Fungi</taxon>
        <taxon>Fungi incertae sedis</taxon>
        <taxon>Mucoromycota</taxon>
        <taxon>Glomeromycotina</taxon>
        <taxon>Glomeromycetes</taxon>
        <taxon>Diversisporales</taxon>
        <taxon>Gigasporaceae</taxon>
        <taxon>Gigaspora</taxon>
    </lineage>
</organism>
<comment type="caution">
    <text evidence="1">The sequence shown here is derived from an EMBL/GenBank/DDBJ whole genome shotgun (WGS) entry which is preliminary data.</text>
</comment>
<evidence type="ECO:0000313" key="1">
    <source>
        <dbReference type="EMBL" id="CAG8479263.1"/>
    </source>
</evidence>
<evidence type="ECO:0000313" key="2">
    <source>
        <dbReference type="Proteomes" id="UP000789901"/>
    </source>
</evidence>
<name>A0ABM8VYJ2_GIGMA</name>
<accession>A0ABM8VYJ2</accession>
<dbReference type="Proteomes" id="UP000789901">
    <property type="component" value="Unassembled WGS sequence"/>
</dbReference>
<protein>
    <submittedName>
        <fullName evidence="1">17288_t:CDS:1</fullName>
    </submittedName>
</protein>
<proteinExistence type="predicted"/>
<keyword evidence="2" id="KW-1185">Reference proteome</keyword>